<comment type="caution">
    <text evidence="2">The sequence shown here is derived from an EMBL/GenBank/DDBJ whole genome shotgun (WGS) entry which is preliminary data.</text>
</comment>
<evidence type="ECO:0000313" key="3">
    <source>
        <dbReference type="Proteomes" id="UP000264313"/>
    </source>
</evidence>
<keyword evidence="1" id="KW-0812">Transmembrane</keyword>
<dbReference type="Proteomes" id="UP000264313">
    <property type="component" value="Unassembled WGS sequence"/>
</dbReference>
<dbReference type="PIRSF" id="PIRSF033239">
    <property type="entry name" value="ExoD"/>
    <property type="match status" value="1"/>
</dbReference>
<dbReference type="PANTHER" id="PTHR41795:SF1">
    <property type="entry name" value="EXOPOLYSACCHARIDE SYNTHESIS PROTEIN"/>
    <property type="match status" value="1"/>
</dbReference>
<feature type="transmembrane region" description="Helical" evidence="1">
    <location>
        <begin position="171"/>
        <end position="199"/>
    </location>
</feature>
<accession>A0A351RBG2</accession>
<dbReference type="InterPro" id="IPR010331">
    <property type="entry name" value="ExoD"/>
</dbReference>
<protein>
    <submittedName>
        <fullName evidence="2">Exopolysaccharide biosynthesis protein exod</fullName>
    </submittedName>
</protein>
<dbReference type="PANTHER" id="PTHR41795">
    <property type="entry name" value="EXOPOLYSACCHARIDE SYNTHESIS PROTEIN"/>
    <property type="match status" value="1"/>
</dbReference>
<dbReference type="Pfam" id="PF06055">
    <property type="entry name" value="ExoD"/>
    <property type="match status" value="1"/>
</dbReference>
<name>A0A351RBG2_9PROT</name>
<dbReference type="AlphaFoldDB" id="A0A351RBG2"/>
<dbReference type="EMBL" id="DNAA01000180">
    <property type="protein sequence ID" value="HBA09383.1"/>
    <property type="molecule type" value="Genomic_DNA"/>
</dbReference>
<sequence>MRSYESLVQTLHQFAEKAKDKPLTVGEALDTLDEAGYAFICIILVLPFLQPIPLGPFTVLGGIAFGTLGWQLLRGHESPILPKKILAIEFNEKTWRMLVKVCIEILGLCRKISKPRYPLIAEGRRGQKIGGFILLAAGGLMAIPFGVLPFNNFLPGLAILFYCIGELEDDGLMYLIAFFWLIITVIYFAVFFFALWYFGEKALAFFNIR</sequence>
<evidence type="ECO:0000313" key="2">
    <source>
        <dbReference type="EMBL" id="HBA09383.1"/>
    </source>
</evidence>
<reference evidence="2 3" key="1">
    <citation type="journal article" date="2018" name="Nat. Biotechnol.">
        <title>A standardized bacterial taxonomy based on genome phylogeny substantially revises the tree of life.</title>
        <authorList>
            <person name="Parks D.H."/>
            <person name="Chuvochina M."/>
            <person name="Waite D.W."/>
            <person name="Rinke C."/>
            <person name="Skarshewski A."/>
            <person name="Chaumeil P.A."/>
            <person name="Hugenholtz P."/>
        </authorList>
    </citation>
    <scope>NUCLEOTIDE SEQUENCE [LARGE SCALE GENOMIC DNA]</scope>
    <source>
        <strain evidence="2">UBA9958</strain>
    </source>
</reference>
<keyword evidence="1" id="KW-1133">Transmembrane helix</keyword>
<keyword evidence="1" id="KW-0472">Membrane</keyword>
<proteinExistence type="predicted"/>
<dbReference type="STRING" id="1132855.GCA_000384255_01134"/>
<evidence type="ECO:0000256" key="1">
    <source>
        <dbReference type="SAM" id="Phobius"/>
    </source>
</evidence>
<organism evidence="2 3">
    <name type="scientific">Methylotenera mobilis</name>
    <dbReference type="NCBI Taxonomy" id="359408"/>
    <lineage>
        <taxon>Bacteria</taxon>
        <taxon>Pseudomonadati</taxon>
        <taxon>Pseudomonadota</taxon>
        <taxon>Betaproteobacteria</taxon>
        <taxon>Nitrosomonadales</taxon>
        <taxon>Methylophilaceae</taxon>
        <taxon>Methylotenera</taxon>
    </lineage>
</organism>
<gene>
    <name evidence="2" type="ORF">DCW48_07355</name>
</gene>
<feature type="transmembrane region" description="Helical" evidence="1">
    <location>
        <begin position="129"/>
        <end position="151"/>
    </location>
</feature>